<dbReference type="CDD" id="cd09725">
    <property type="entry name" value="Cas2_I_II_III"/>
    <property type="match status" value="1"/>
</dbReference>
<dbReference type="GO" id="GO:0051607">
    <property type="term" value="P:defense response to virus"/>
    <property type="evidence" value="ECO:0007669"/>
    <property type="project" value="UniProtKB-UniRule"/>
</dbReference>
<dbReference type="eggNOG" id="COG1343">
    <property type="taxonomic scope" value="Bacteria"/>
</dbReference>
<evidence type="ECO:0000256" key="8">
    <source>
        <dbReference type="ARBA" id="ARBA00023118"/>
    </source>
</evidence>
<proteinExistence type="inferred from homology"/>
<feature type="binding site" evidence="9">
    <location>
        <position position="8"/>
    </location>
    <ligand>
        <name>Mg(2+)</name>
        <dbReference type="ChEBI" id="CHEBI:18420"/>
        <note>catalytic</note>
    </ligand>
</feature>
<dbReference type="Gene3D" id="3.30.70.240">
    <property type="match status" value="1"/>
</dbReference>
<dbReference type="GO" id="GO:0046872">
    <property type="term" value="F:metal ion binding"/>
    <property type="evidence" value="ECO:0007669"/>
    <property type="project" value="UniProtKB-UniRule"/>
</dbReference>
<dbReference type="RefSeq" id="WP_015617912.1">
    <property type="nucleotide sequence ID" value="NC_021184.1"/>
</dbReference>
<comment type="cofactor">
    <cofactor evidence="1 9">
        <name>Mg(2+)</name>
        <dbReference type="ChEBI" id="CHEBI:18420"/>
    </cofactor>
</comment>
<gene>
    <name evidence="9" type="primary">cas2</name>
    <name evidence="10" type="ORF">Desgi_0812</name>
</gene>
<comment type="similarity">
    <text evidence="2 9">Belongs to the CRISPR-associated endoribonuclease Cas2 protein family.</text>
</comment>
<accession>R4KCQ8</accession>
<keyword evidence="6 9" id="KW-0378">Hydrolase</keyword>
<dbReference type="OrthoDB" id="279819at2"/>
<dbReference type="SUPFAM" id="SSF143430">
    <property type="entry name" value="TTP0101/SSO1404-like"/>
    <property type="match status" value="1"/>
</dbReference>
<keyword evidence="11" id="KW-1185">Reference proteome</keyword>
<dbReference type="NCBIfam" id="TIGR01573">
    <property type="entry name" value="cas2"/>
    <property type="match status" value="1"/>
</dbReference>
<evidence type="ECO:0000256" key="2">
    <source>
        <dbReference type="ARBA" id="ARBA00009959"/>
    </source>
</evidence>
<sequence length="87" mass="10135">MFVILVYDVGQKRVAKVLKKCRQYLNWVQNAVLEGEVSDANLKKLKMELERIIHKDEDSVIFYSLRTTKYSSREIMGLKKGGDENII</sequence>
<keyword evidence="8 9" id="KW-0051">Antiviral defense</keyword>
<comment type="subunit">
    <text evidence="9">Homodimer, forms a heterotetramer with a Cas1 homodimer.</text>
</comment>
<keyword evidence="7 9" id="KW-0460">Magnesium</keyword>
<keyword evidence="4 9" id="KW-0479">Metal-binding</keyword>
<dbReference type="STRING" id="767817.Desgi_0812"/>
<dbReference type="Proteomes" id="UP000013520">
    <property type="component" value="Chromosome"/>
</dbReference>
<dbReference type="GO" id="GO:0043571">
    <property type="term" value="P:maintenance of CRISPR repeat elements"/>
    <property type="evidence" value="ECO:0007669"/>
    <property type="project" value="UniProtKB-UniRule"/>
</dbReference>
<evidence type="ECO:0000313" key="10">
    <source>
        <dbReference type="EMBL" id="AGL00364.1"/>
    </source>
</evidence>
<organism evidence="10 11">
    <name type="scientific">Desulfoscipio gibsoniae DSM 7213</name>
    <dbReference type="NCBI Taxonomy" id="767817"/>
    <lineage>
        <taxon>Bacteria</taxon>
        <taxon>Bacillati</taxon>
        <taxon>Bacillota</taxon>
        <taxon>Clostridia</taxon>
        <taxon>Eubacteriales</taxon>
        <taxon>Desulfallaceae</taxon>
        <taxon>Desulfoscipio</taxon>
    </lineage>
</organism>
<evidence type="ECO:0000256" key="1">
    <source>
        <dbReference type="ARBA" id="ARBA00001946"/>
    </source>
</evidence>
<dbReference type="GO" id="GO:0004521">
    <property type="term" value="F:RNA endonuclease activity"/>
    <property type="evidence" value="ECO:0007669"/>
    <property type="project" value="InterPro"/>
</dbReference>
<reference evidence="10 11" key="1">
    <citation type="submission" date="2012-01" db="EMBL/GenBank/DDBJ databases">
        <title>Complete sequence of Desulfotomaculum gibsoniae DSM 7213.</title>
        <authorList>
            <consortium name="US DOE Joint Genome Institute"/>
            <person name="Lucas S."/>
            <person name="Han J."/>
            <person name="Lapidus A."/>
            <person name="Cheng J.-F."/>
            <person name="Goodwin L."/>
            <person name="Pitluck S."/>
            <person name="Peters L."/>
            <person name="Ovchinnikova G."/>
            <person name="Teshima H."/>
            <person name="Detter J.C."/>
            <person name="Han C."/>
            <person name="Tapia R."/>
            <person name="Land M."/>
            <person name="Hauser L."/>
            <person name="Kyrpides N."/>
            <person name="Ivanova N."/>
            <person name="Pagani I."/>
            <person name="Parshina S."/>
            <person name="Plugge C."/>
            <person name="Muyzer G."/>
            <person name="Kuever J."/>
            <person name="Ivanova A."/>
            <person name="Nazina T."/>
            <person name="Klenk H.-P."/>
            <person name="Brambilla E."/>
            <person name="Spring S."/>
            <person name="Stams A.F."/>
            <person name="Woyke T."/>
        </authorList>
    </citation>
    <scope>NUCLEOTIDE SEQUENCE [LARGE SCALE GENOMIC DNA]</scope>
    <source>
        <strain evidence="10 11">DSM 7213</strain>
    </source>
</reference>
<dbReference type="PANTHER" id="PTHR34405:SF1">
    <property type="entry name" value="CRISPR-ASSOCIATED ENDORIBONUCLEASE CAS2"/>
    <property type="match status" value="1"/>
</dbReference>
<dbReference type="EMBL" id="CP003273">
    <property type="protein sequence ID" value="AGL00364.1"/>
    <property type="molecule type" value="Genomic_DNA"/>
</dbReference>
<evidence type="ECO:0000313" key="11">
    <source>
        <dbReference type="Proteomes" id="UP000013520"/>
    </source>
</evidence>
<name>R4KCQ8_9FIRM</name>
<keyword evidence="3 9" id="KW-0540">Nuclease</keyword>
<dbReference type="AlphaFoldDB" id="R4KCQ8"/>
<keyword evidence="5 9" id="KW-0255">Endonuclease</keyword>
<evidence type="ECO:0000256" key="9">
    <source>
        <dbReference type="HAMAP-Rule" id="MF_01471"/>
    </source>
</evidence>
<evidence type="ECO:0000256" key="3">
    <source>
        <dbReference type="ARBA" id="ARBA00022722"/>
    </source>
</evidence>
<evidence type="ECO:0000256" key="5">
    <source>
        <dbReference type="ARBA" id="ARBA00022759"/>
    </source>
</evidence>
<dbReference type="EC" id="3.1.-.-" evidence="9"/>
<evidence type="ECO:0000256" key="4">
    <source>
        <dbReference type="ARBA" id="ARBA00022723"/>
    </source>
</evidence>
<dbReference type="InterPro" id="IPR021127">
    <property type="entry name" value="CRISPR_associated_Cas2"/>
</dbReference>
<evidence type="ECO:0000256" key="6">
    <source>
        <dbReference type="ARBA" id="ARBA00022801"/>
    </source>
</evidence>
<evidence type="ECO:0000256" key="7">
    <source>
        <dbReference type="ARBA" id="ARBA00022842"/>
    </source>
</evidence>
<dbReference type="GO" id="GO:0016787">
    <property type="term" value="F:hydrolase activity"/>
    <property type="evidence" value="ECO:0007669"/>
    <property type="project" value="UniProtKB-KW"/>
</dbReference>
<dbReference type="KEGG" id="dgi:Desgi_0812"/>
<dbReference type="HAMAP" id="MF_01471">
    <property type="entry name" value="Cas2"/>
    <property type="match status" value="1"/>
</dbReference>
<dbReference type="Pfam" id="PF09827">
    <property type="entry name" value="CRISPR_Cas2"/>
    <property type="match status" value="1"/>
</dbReference>
<dbReference type="PANTHER" id="PTHR34405">
    <property type="entry name" value="CRISPR-ASSOCIATED ENDORIBONUCLEASE CAS2"/>
    <property type="match status" value="1"/>
</dbReference>
<protein>
    <recommendedName>
        <fullName evidence="9">CRISPR-associated endoribonuclease Cas2</fullName>
        <ecNumber evidence="9">3.1.-.-</ecNumber>
    </recommendedName>
</protein>
<comment type="function">
    <text evidence="9">CRISPR (clustered regularly interspaced short palindromic repeat), is an adaptive immune system that provides protection against mobile genetic elements (viruses, transposable elements and conjugative plasmids). CRISPR clusters contain sequences complementary to antecedent mobile elements and target invading nucleic acids. CRISPR clusters are transcribed and processed into CRISPR RNA (crRNA). Functions as a ssRNA-specific endoribonuclease. Involved in the integration of spacer DNA into the CRISPR cassette.</text>
</comment>
<dbReference type="HOGENOM" id="CLU_161124_0_1_9"/>
<dbReference type="InterPro" id="IPR019199">
    <property type="entry name" value="Virulence_VapD/CRISPR_Cas2"/>
</dbReference>